<dbReference type="CDD" id="cd00637">
    <property type="entry name" value="7tm_classA_rhodopsin-like"/>
    <property type="match status" value="1"/>
</dbReference>
<feature type="transmembrane region" description="Helical" evidence="9">
    <location>
        <begin position="181"/>
        <end position="207"/>
    </location>
</feature>
<evidence type="ECO:0000256" key="2">
    <source>
        <dbReference type="ARBA" id="ARBA00022692"/>
    </source>
</evidence>
<dbReference type="GO" id="GO:0004930">
    <property type="term" value="F:G protein-coupled receptor activity"/>
    <property type="evidence" value="ECO:0007669"/>
    <property type="project" value="UniProtKB-KW"/>
</dbReference>
<comment type="subcellular location">
    <subcellularLocation>
        <location evidence="1">Membrane</location>
        <topology evidence="1">Multi-pass membrane protein</topology>
    </subcellularLocation>
</comment>
<name>A0A914VJS0_9BILA</name>
<dbReference type="GO" id="GO:0016020">
    <property type="term" value="C:membrane"/>
    <property type="evidence" value="ECO:0007669"/>
    <property type="project" value="UniProtKB-SubCell"/>
</dbReference>
<organism evidence="11 12">
    <name type="scientific">Plectus sambesii</name>
    <dbReference type="NCBI Taxonomy" id="2011161"/>
    <lineage>
        <taxon>Eukaryota</taxon>
        <taxon>Metazoa</taxon>
        <taxon>Ecdysozoa</taxon>
        <taxon>Nematoda</taxon>
        <taxon>Chromadorea</taxon>
        <taxon>Plectida</taxon>
        <taxon>Plectina</taxon>
        <taxon>Plectoidea</taxon>
        <taxon>Plectidae</taxon>
        <taxon>Plectus</taxon>
    </lineage>
</organism>
<feature type="domain" description="G-protein coupled receptors family 1 profile" evidence="10">
    <location>
        <begin position="36"/>
        <end position="286"/>
    </location>
</feature>
<evidence type="ECO:0000313" key="11">
    <source>
        <dbReference type="Proteomes" id="UP000887566"/>
    </source>
</evidence>
<keyword evidence="4" id="KW-0297">G-protein coupled receptor</keyword>
<feature type="transmembrane region" description="Helical" evidence="9">
    <location>
        <begin position="142"/>
        <end position="161"/>
    </location>
</feature>
<dbReference type="Gene3D" id="1.20.1070.10">
    <property type="entry name" value="Rhodopsin 7-helix transmembrane proteins"/>
    <property type="match status" value="1"/>
</dbReference>
<evidence type="ECO:0000256" key="6">
    <source>
        <dbReference type="ARBA" id="ARBA00023170"/>
    </source>
</evidence>
<evidence type="ECO:0000256" key="8">
    <source>
        <dbReference type="ARBA" id="ARBA00023305"/>
    </source>
</evidence>
<feature type="transmembrane region" description="Helical" evidence="9">
    <location>
        <begin position="95"/>
        <end position="114"/>
    </location>
</feature>
<keyword evidence="3 9" id="KW-1133">Transmembrane helix</keyword>
<evidence type="ECO:0000256" key="9">
    <source>
        <dbReference type="SAM" id="Phobius"/>
    </source>
</evidence>
<dbReference type="InterPro" id="IPR000276">
    <property type="entry name" value="GPCR_Rhodpsn"/>
</dbReference>
<reference evidence="12" key="1">
    <citation type="submission" date="2022-11" db="UniProtKB">
        <authorList>
            <consortium name="WormBaseParasite"/>
        </authorList>
    </citation>
    <scope>IDENTIFICATION</scope>
</reference>
<keyword evidence="8" id="KW-0844">Vision</keyword>
<evidence type="ECO:0000256" key="7">
    <source>
        <dbReference type="ARBA" id="ARBA00023224"/>
    </source>
</evidence>
<dbReference type="AlphaFoldDB" id="A0A914VJS0"/>
<dbReference type="SUPFAM" id="SSF81321">
    <property type="entry name" value="Family A G protein-coupled receptor-like"/>
    <property type="match status" value="1"/>
</dbReference>
<dbReference type="InterPro" id="IPR017452">
    <property type="entry name" value="GPCR_Rhodpsn_7TM"/>
</dbReference>
<dbReference type="PROSITE" id="PS50262">
    <property type="entry name" value="G_PROTEIN_RECEP_F1_2"/>
    <property type="match status" value="1"/>
</dbReference>
<dbReference type="PANTHER" id="PTHR24240">
    <property type="entry name" value="OPSIN"/>
    <property type="match status" value="1"/>
</dbReference>
<evidence type="ECO:0000256" key="3">
    <source>
        <dbReference type="ARBA" id="ARBA00022989"/>
    </source>
</evidence>
<dbReference type="GO" id="GO:0007601">
    <property type="term" value="P:visual perception"/>
    <property type="evidence" value="ECO:0007669"/>
    <property type="project" value="UniProtKB-KW"/>
</dbReference>
<evidence type="ECO:0000313" key="12">
    <source>
        <dbReference type="WBParaSite" id="PSAMB.scaffold207size65851.g3251.t1"/>
    </source>
</evidence>
<keyword evidence="6" id="KW-0675">Receptor</keyword>
<keyword evidence="2 9" id="KW-0812">Transmembrane</keyword>
<keyword evidence="8" id="KW-0716">Sensory transduction</keyword>
<keyword evidence="5 9" id="KW-0472">Membrane</keyword>
<keyword evidence="11" id="KW-1185">Reference proteome</keyword>
<evidence type="ECO:0000259" key="10">
    <source>
        <dbReference type="PROSITE" id="PS50262"/>
    </source>
</evidence>
<feature type="transmembrane region" description="Helical" evidence="9">
    <location>
        <begin position="238"/>
        <end position="260"/>
    </location>
</feature>
<proteinExistence type="predicted"/>
<sequence length="325" mass="36199">MVLNDTTFDYLDEFYGISAKWFAIYALTASLFTIISNAFFITFTLTTPSLRKNAANWFLLGFSLSDLLHGVARAADAYALWYGSVDNRHLCATAGLFTISTVTCSFGFPALIAAERYYQISTISQSTAFSFGSAIFAEHRTLPLIAGWFFLSVMVNLPLMLNDAFGEDPAGFCGAKKFTSVPLLLSYECTVIFVFFGSLTITAIYYYRLVKWLKNQAASINRHESTDYTSGVMRVMKIVTLLPLLTISPIAILTAGQMILPVLPMWINRLLIAPYSSSSAANPWLTIGLIKPFRVRFLQLLSNVRNSVPRQLDNLSNRSSAVRRI</sequence>
<dbReference type="Pfam" id="PF00001">
    <property type="entry name" value="7tm_1"/>
    <property type="match status" value="1"/>
</dbReference>
<evidence type="ECO:0000256" key="4">
    <source>
        <dbReference type="ARBA" id="ARBA00023040"/>
    </source>
</evidence>
<protein>
    <submittedName>
        <fullName evidence="12">G-protein coupled receptors family 1 profile domain-containing protein</fullName>
    </submittedName>
</protein>
<evidence type="ECO:0000256" key="5">
    <source>
        <dbReference type="ARBA" id="ARBA00023136"/>
    </source>
</evidence>
<dbReference type="WBParaSite" id="PSAMB.scaffold207size65851.g3251.t1">
    <property type="protein sequence ID" value="PSAMB.scaffold207size65851.g3251.t1"/>
    <property type="gene ID" value="PSAMB.scaffold207size65851.g3251"/>
</dbReference>
<dbReference type="Proteomes" id="UP000887566">
    <property type="component" value="Unplaced"/>
</dbReference>
<dbReference type="InterPro" id="IPR050125">
    <property type="entry name" value="GPCR_opsins"/>
</dbReference>
<accession>A0A914VJS0</accession>
<feature type="transmembrane region" description="Helical" evidence="9">
    <location>
        <begin position="22"/>
        <end position="45"/>
    </location>
</feature>
<keyword evidence="7" id="KW-0807">Transducer</keyword>
<evidence type="ECO:0000256" key="1">
    <source>
        <dbReference type="ARBA" id="ARBA00004141"/>
    </source>
</evidence>